<gene>
    <name evidence="1" type="ORF">G5C60_16950</name>
    <name evidence="2" type="ORF">G5C60_50845</name>
</gene>
<reference evidence="2 3" key="1">
    <citation type="submission" date="2020-02" db="EMBL/GenBank/DDBJ databases">
        <title>Whole-genome analyses of novel actinobacteria.</title>
        <authorList>
            <person name="Sahin N."/>
            <person name="Gencbay T."/>
        </authorList>
    </citation>
    <scope>NUCLEOTIDE SEQUENCE [LARGE SCALE GENOMIC DNA]</scope>
    <source>
        <strain evidence="2 3">HC44</strain>
    </source>
</reference>
<sequence length="54" mass="6133">MIVNEPVQDTFEDTPAKDRDPDWFKRAVFYEVLVRSFQDSNGDGIGDLKGLTAK</sequence>
<feature type="non-terminal residue" evidence="2">
    <location>
        <position position="54"/>
    </location>
</feature>
<proteinExistence type="predicted"/>
<dbReference type="InterPro" id="IPR017853">
    <property type="entry name" value="GH"/>
</dbReference>
<dbReference type="AlphaFoldDB" id="A0A6G4VPF4"/>
<dbReference type="Proteomes" id="UP000472335">
    <property type="component" value="Unassembled WGS sequence"/>
</dbReference>
<dbReference type="EMBL" id="JAAKZY010000486">
    <property type="protein sequence ID" value="NGO15660.1"/>
    <property type="molecule type" value="Genomic_DNA"/>
</dbReference>
<evidence type="ECO:0000313" key="1">
    <source>
        <dbReference type="EMBL" id="NGO09242.1"/>
    </source>
</evidence>
<evidence type="ECO:0000313" key="3">
    <source>
        <dbReference type="Proteomes" id="UP000472335"/>
    </source>
</evidence>
<accession>A0A6G4VPF4</accession>
<dbReference type="SUPFAM" id="SSF51445">
    <property type="entry name" value="(Trans)glycosidases"/>
    <property type="match status" value="1"/>
</dbReference>
<keyword evidence="3" id="KW-1185">Reference proteome</keyword>
<protein>
    <recommendedName>
        <fullName evidence="4">Trehalose synthase</fullName>
    </recommendedName>
</protein>
<dbReference type="Gene3D" id="3.20.20.80">
    <property type="entry name" value="Glycosidases"/>
    <property type="match status" value="1"/>
</dbReference>
<comment type="caution">
    <text evidence="2">The sequence shown here is derived from an EMBL/GenBank/DDBJ whole genome shotgun (WGS) entry which is preliminary data.</text>
</comment>
<organism evidence="2 3">
    <name type="scientific">Streptomyces scabichelini</name>
    <dbReference type="NCBI Taxonomy" id="2711217"/>
    <lineage>
        <taxon>Bacteria</taxon>
        <taxon>Bacillati</taxon>
        <taxon>Actinomycetota</taxon>
        <taxon>Actinomycetes</taxon>
        <taxon>Kitasatosporales</taxon>
        <taxon>Streptomycetaceae</taxon>
        <taxon>Streptomyces</taxon>
    </lineage>
</organism>
<evidence type="ECO:0000313" key="2">
    <source>
        <dbReference type="EMBL" id="NGO15660.1"/>
    </source>
</evidence>
<dbReference type="EMBL" id="JAAKZY010000047">
    <property type="protein sequence ID" value="NGO09242.1"/>
    <property type="molecule type" value="Genomic_DNA"/>
</dbReference>
<evidence type="ECO:0008006" key="4">
    <source>
        <dbReference type="Google" id="ProtNLM"/>
    </source>
</evidence>
<name>A0A6G4VPF4_9ACTN</name>